<name>A0A7C2CSZ8_DICTH</name>
<comment type="caution">
    <text evidence="2">The sequence shown here is derived from an EMBL/GenBank/DDBJ whole genome shotgun (WGS) entry which is preliminary data.</text>
</comment>
<dbReference type="GO" id="GO:0006313">
    <property type="term" value="P:DNA transposition"/>
    <property type="evidence" value="ECO:0007669"/>
    <property type="project" value="InterPro"/>
</dbReference>
<dbReference type="EMBL" id="DTDV01000023">
    <property type="protein sequence ID" value="HGK24571.1"/>
    <property type="molecule type" value="Genomic_DNA"/>
</dbReference>
<evidence type="ECO:0000313" key="2">
    <source>
        <dbReference type="EMBL" id="HGK24571.1"/>
    </source>
</evidence>
<feature type="domain" description="Transposase IS4-like" evidence="1">
    <location>
        <begin position="21"/>
        <end position="83"/>
    </location>
</feature>
<dbReference type="AlphaFoldDB" id="A0A7C2CSZ8"/>
<evidence type="ECO:0000259" key="1">
    <source>
        <dbReference type="Pfam" id="PF01609"/>
    </source>
</evidence>
<dbReference type="GO" id="GO:0003677">
    <property type="term" value="F:DNA binding"/>
    <property type="evidence" value="ECO:0007669"/>
    <property type="project" value="InterPro"/>
</dbReference>
<dbReference type="InterPro" id="IPR002559">
    <property type="entry name" value="Transposase_11"/>
</dbReference>
<dbReference type="GO" id="GO:0004803">
    <property type="term" value="F:transposase activity"/>
    <property type="evidence" value="ECO:0007669"/>
    <property type="project" value="InterPro"/>
</dbReference>
<protein>
    <recommendedName>
        <fullName evidence="1">Transposase IS4-like domain-containing protein</fullName>
    </recommendedName>
</protein>
<sequence length="84" mass="9997">MRKGRRIILGVEGGKAYTSYKFKGFYFIGDKGYDSIEIIREIKERGFKPVIKIKETFRVGVKDELRKEAKRYSMREDLCKKRKL</sequence>
<accession>A0A7C2CSZ8</accession>
<reference evidence="2" key="1">
    <citation type="journal article" date="2020" name="mSystems">
        <title>Genome- and Community-Level Interaction Insights into Carbon Utilization and Element Cycling Functions of Hydrothermarchaeota in Hydrothermal Sediment.</title>
        <authorList>
            <person name="Zhou Z."/>
            <person name="Liu Y."/>
            <person name="Xu W."/>
            <person name="Pan J."/>
            <person name="Luo Z.H."/>
            <person name="Li M."/>
        </authorList>
    </citation>
    <scope>NUCLEOTIDE SEQUENCE [LARGE SCALE GENOMIC DNA]</scope>
    <source>
        <strain evidence="2">SpSt-70</strain>
    </source>
</reference>
<dbReference type="Pfam" id="PF01609">
    <property type="entry name" value="DDE_Tnp_1"/>
    <property type="match status" value="1"/>
</dbReference>
<organism evidence="2">
    <name type="scientific">Dictyoglomus thermophilum</name>
    <dbReference type="NCBI Taxonomy" id="14"/>
    <lineage>
        <taxon>Bacteria</taxon>
        <taxon>Pseudomonadati</taxon>
        <taxon>Dictyoglomota</taxon>
        <taxon>Dictyoglomia</taxon>
        <taxon>Dictyoglomales</taxon>
        <taxon>Dictyoglomaceae</taxon>
        <taxon>Dictyoglomus</taxon>
    </lineage>
</organism>
<gene>
    <name evidence="2" type="ORF">ENU78_09150</name>
</gene>
<dbReference type="RefSeq" id="WP_149122319.1">
    <property type="nucleotide sequence ID" value="NZ_VTFL01000001.1"/>
</dbReference>
<proteinExistence type="predicted"/>